<dbReference type="SUPFAM" id="SSF53822">
    <property type="entry name" value="Periplasmic binding protein-like I"/>
    <property type="match status" value="1"/>
</dbReference>
<gene>
    <name evidence="4" type="ORF">FB471_4007</name>
</gene>
<organism evidence="4 5">
    <name type="scientific">Amycolatopsis cihanbeyliensis</name>
    <dbReference type="NCBI Taxonomy" id="1128664"/>
    <lineage>
        <taxon>Bacteria</taxon>
        <taxon>Bacillati</taxon>
        <taxon>Actinomycetota</taxon>
        <taxon>Actinomycetes</taxon>
        <taxon>Pseudonocardiales</taxon>
        <taxon>Pseudonocardiaceae</taxon>
        <taxon>Amycolatopsis</taxon>
    </lineage>
</organism>
<dbReference type="Pfam" id="PF13458">
    <property type="entry name" value="Peripla_BP_6"/>
    <property type="match status" value="1"/>
</dbReference>
<comment type="similarity">
    <text evidence="1">Belongs to the leucine-binding protein family.</text>
</comment>
<accession>A0A542DMM3</accession>
<feature type="domain" description="Leucine-binding protein" evidence="3">
    <location>
        <begin position="15"/>
        <end position="340"/>
    </location>
</feature>
<evidence type="ECO:0000313" key="4">
    <source>
        <dbReference type="EMBL" id="TQJ04224.1"/>
    </source>
</evidence>
<evidence type="ECO:0000256" key="1">
    <source>
        <dbReference type="ARBA" id="ARBA00010062"/>
    </source>
</evidence>
<name>A0A542DMM3_AMYCI</name>
<evidence type="ECO:0000256" key="2">
    <source>
        <dbReference type="ARBA" id="ARBA00022729"/>
    </source>
</evidence>
<keyword evidence="2" id="KW-0732">Signal</keyword>
<reference evidence="4 5" key="1">
    <citation type="submission" date="2019-06" db="EMBL/GenBank/DDBJ databases">
        <title>Sequencing the genomes of 1000 actinobacteria strains.</title>
        <authorList>
            <person name="Klenk H.-P."/>
        </authorList>
    </citation>
    <scope>NUCLEOTIDE SEQUENCE [LARGE SCALE GENOMIC DNA]</scope>
    <source>
        <strain evidence="4 5">DSM 45679</strain>
    </source>
</reference>
<sequence length="358" mass="38553">MAFGVAAGSRRDIWNVAMVIPLQGPAGLFGPSCEAITELAAHEINAEGGILGREVRVEVLDGGAAPQAIAGELRDLIDRGRVDAVSGWHISSVRNALAPVLADRVPYVYSSLYEGGERRPGIFCSGETPRMQVAPALRWLRDNLGARRWFVVGDDYVWPHVSTAAVRQFAHELDLDIAGEAFVGLGAGDMTRLVRRVEATPCDGVLMLLVGHDAVEFNREFARRGLHERLLRFSPLMEENMLLASGHSATGNLFVSAAYFRSLVSADALDLLGRYVGLHGPSAPALNNAAESCYEGLHTLASLTRRAGTADLPELNAAIDGVAYHGPRGTVEFHGQQASQHVHLAIADGYDFDVITRL</sequence>
<dbReference type="PANTHER" id="PTHR47628:SF1">
    <property type="entry name" value="ALIPHATIC AMIDASE EXPRESSION-REGULATING PROTEIN"/>
    <property type="match status" value="1"/>
</dbReference>
<dbReference type="Proteomes" id="UP000320876">
    <property type="component" value="Unassembled WGS sequence"/>
</dbReference>
<dbReference type="CDD" id="cd06358">
    <property type="entry name" value="PBP1_NHase"/>
    <property type="match status" value="1"/>
</dbReference>
<comment type="caution">
    <text evidence="4">The sequence shown here is derived from an EMBL/GenBank/DDBJ whole genome shotgun (WGS) entry which is preliminary data.</text>
</comment>
<dbReference type="InterPro" id="IPR028082">
    <property type="entry name" value="Peripla_BP_I"/>
</dbReference>
<protein>
    <submittedName>
        <fullName evidence="4">ABC-type branched-subunit amino acid transport system substrate-binding protein</fullName>
    </submittedName>
</protein>
<proteinExistence type="inferred from homology"/>
<dbReference type="RefSeq" id="WP_246076490.1">
    <property type="nucleotide sequence ID" value="NZ_VFML01000001.1"/>
</dbReference>
<dbReference type="InterPro" id="IPR028081">
    <property type="entry name" value="Leu-bd"/>
</dbReference>
<dbReference type="Gene3D" id="3.40.50.2300">
    <property type="match status" value="2"/>
</dbReference>
<dbReference type="AlphaFoldDB" id="A0A542DMM3"/>
<dbReference type="EMBL" id="VFML01000001">
    <property type="protein sequence ID" value="TQJ04224.1"/>
    <property type="molecule type" value="Genomic_DNA"/>
</dbReference>
<dbReference type="PANTHER" id="PTHR47628">
    <property type="match status" value="1"/>
</dbReference>
<keyword evidence="5" id="KW-1185">Reference proteome</keyword>
<evidence type="ECO:0000313" key="5">
    <source>
        <dbReference type="Proteomes" id="UP000320876"/>
    </source>
</evidence>
<evidence type="ECO:0000259" key="3">
    <source>
        <dbReference type="Pfam" id="PF13458"/>
    </source>
</evidence>